<dbReference type="InterPro" id="IPR005849">
    <property type="entry name" value="GalP_Utransf_N"/>
</dbReference>
<evidence type="ECO:0000259" key="6">
    <source>
        <dbReference type="Pfam" id="PF01087"/>
    </source>
</evidence>
<feature type="region of interest" description="Disordered" evidence="5">
    <location>
        <begin position="1"/>
        <end position="20"/>
    </location>
</feature>
<dbReference type="Gene3D" id="3.30.428.10">
    <property type="entry name" value="HIT-like"/>
    <property type="match status" value="2"/>
</dbReference>
<dbReference type="NCBIfam" id="TIGR00209">
    <property type="entry name" value="galT_1"/>
    <property type="match status" value="1"/>
</dbReference>
<dbReference type="EMBL" id="JBHRWO010000021">
    <property type="protein sequence ID" value="MFC3495780.1"/>
    <property type="molecule type" value="Genomic_DNA"/>
</dbReference>
<dbReference type="Pfam" id="PF01087">
    <property type="entry name" value="GalP_UDP_transf"/>
    <property type="match status" value="1"/>
</dbReference>
<dbReference type="EC" id="2.7.7.12" evidence="4"/>
<name>A0ABV7Q8J4_9ACTN</name>
<reference evidence="8" key="1">
    <citation type="journal article" date="2019" name="Int. J. Syst. Evol. Microbiol.">
        <title>The Global Catalogue of Microorganisms (GCM) 10K type strain sequencing project: providing services to taxonomists for standard genome sequencing and annotation.</title>
        <authorList>
            <consortium name="The Broad Institute Genomics Platform"/>
            <consortium name="The Broad Institute Genome Sequencing Center for Infectious Disease"/>
            <person name="Wu L."/>
            <person name="Ma J."/>
        </authorList>
    </citation>
    <scope>NUCLEOTIDE SEQUENCE [LARGE SCALE GENOMIC DNA]</scope>
    <source>
        <strain evidence="8">CGMCC 4.7396</strain>
    </source>
</reference>
<proteinExistence type="predicted"/>
<keyword evidence="3" id="KW-0119">Carbohydrate metabolism</keyword>
<dbReference type="Proteomes" id="UP001595712">
    <property type="component" value="Unassembled WGS sequence"/>
</dbReference>
<evidence type="ECO:0000256" key="1">
    <source>
        <dbReference type="ARBA" id="ARBA00022679"/>
    </source>
</evidence>
<feature type="domain" description="Galactose-1-phosphate uridyl transferase N-terminal" evidence="6">
    <location>
        <begin position="13"/>
        <end position="189"/>
    </location>
</feature>
<keyword evidence="8" id="KW-1185">Reference proteome</keyword>
<evidence type="ECO:0000256" key="4">
    <source>
        <dbReference type="NCBIfam" id="TIGR00209"/>
    </source>
</evidence>
<dbReference type="InterPro" id="IPR053177">
    <property type="entry name" value="ADP-glucose_phosphorylase"/>
</dbReference>
<dbReference type="PANTHER" id="PTHR42763">
    <property type="entry name" value="ADP-GLUCOSE PHOSPHORYLASE"/>
    <property type="match status" value="1"/>
</dbReference>
<evidence type="ECO:0000313" key="7">
    <source>
        <dbReference type="EMBL" id="MFC3495780.1"/>
    </source>
</evidence>
<keyword evidence="1 7" id="KW-0808">Transferase</keyword>
<dbReference type="PIRSF" id="PIRSF000808">
    <property type="entry name" value="GalT"/>
    <property type="match status" value="1"/>
</dbReference>
<organism evidence="7 8">
    <name type="scientific">Glycomyces rhizosphaerae</name>
    <dbReference type="NCBI Taxonomy" id="2054422"/>
    <lineage>
        <taxon>Bacteria</taxon>
        <taxon>Bacillati</taxon>
        <taxon>Actinomycetota</taxon>
        <taxon>Actinomycetes</taxon>
        <taxon>Glycomycetales</taxon>
        <taxon>Glycomycetaceae</taxon>
        <taxon>Glycomyces</taxon>
    </lineage>
</organism>
<dbReference type="GO" id="GO:0008108">
    <property type="term" value="F:UDP-glucose:hexose-1-phosphate uridylyltransferase activity"/>
    <property type="evidence" value="ECO:0007669"/>
    <property type="project" value="UniProtKB-EC"/>
</dbReference>
<dbReference type="RefSeq" id="WP_387980607.1">
    <property type="nucleotide sequence ID" value="NZ_JBHRWO010000021.1"/>
</dbReference>
<evidence type="ECO:0000256" key="3">
    <source>
        <dbReference type="ARBA" id="ARBA00023277"/>
    </source>
</evidence>
<sequence>MRRPWAVEPGSEEATPELRQDPLTREWVVIAPGRARRPRQVPEPTTAPTRPAVTEPECPFCPGNEDRTPEELWRLTGADGTWDVRVVPNRYPVLSAGPGPARRRMDGPFISADAFGAHEVVIETPRHDLDLPDLDEAAATNVFAAYRARSRALRAIRPGLVLPFRNHGQTSGTSLRHPHSQIIAVPVVPPKYRQRFDIARAYYDDRGSRLHTDVTAAEISDGTRVIAASDHVVAFAPFASTAPYEMRVVPREAEASFADVADETLAETARMLRRLLAAVRGLLGDVPYNYLILSAPSGEECTAYFSWHIEVLPRLTVAAGFELGTGMAVNPVPPEQAAARLRRAMARPADSGR</sequence>
<dbReference type="PANTHER" id="PTHR42763:SF2">
    <property type="entry name" value="ADP-GLUCOSE PHOSPHORYLASE"/>
    <property type="match status" value="1"/>
</dbReference>
<evidence type="ECO:0000313" key="8">
    <source>
        <dbReference type="Proteomes" id="UP001595712"/>
    </source>
</evidence>
<accession>A0ABV7Q8J4</accession>
<dbReference type="SUPFAM" id="SSF54197">
    <property type="entry name" value="HIT-like"/>
    <property type="match status" value="2"/>
</dbReference>
<dbReference type="InterPro" id="IPR001937">
    <property type="entry name" value="GalP_UDPtransf1"/>
</dbReference>
<feature type="region of interest" description="Disordered" evidence="5">
    <location>
        <begin position="33"/>
        <end position="56"/>
    </location>
</feature>
<comment type="caution">
    <text evidence="7">The sequence shown here is derived from an EMBL/GenBank/DDBJ whole genome shotgun (WGS) entry which is preliminary data.</text>
</comment>
<dbReference type="InterPro" id="IPR036265">
    <property type="entry name" value="HIT-like_sf"/>
</dbReference>
<evidence type="ECO:0000256" key="5">
    <source>
        <dbReference type="SAM" id="MobiDB-lite"/>
    </source>
</evidence>
<evidence type="ECO:0000256" key="2">
    <source>
        <dbReference type="ARBA" id="ARBA00022695"/>
    </source>
</evidence>
<gene>
    <name evidence="7" type="primary">galT</name>
    <name evidence="7" type="ORF">ACFO8M_25135</name>
</gene>
<protein>
    <recommendedName>
        <fullName evidence="4">Galactose-1-phosphate uridylyltransferase</fullName>
        <ecNumber evidence="4">2.7.7.12</ecNumber>
    </recommendedName>
</protein>
<keyword evidence="2 7" id="KW-0548">Nucleotidyltransferase</keyword>